<dbReference type="PANTHER" id="PTHR16897:SF2">
    <property type="entry name" value="OS03G0226600 PROTEIN"/>
    <property type="match status" value="1"/>
</dbReference>
<gene>
    <name evidence="1" type="ORF">DPMN_068325</name>
</gene>
<protein>
    <recommendedName>
        <fullName evidence="3">Fibronectin type-III domain-containing protein</fullName>
    </recommendedName>
</protein>
<evidence type="ECO:0008006" key="3">
    <source>
        <dbReference type="Google" id="ProtNLM"/>
    </source>
</evidence>
<evidence type="ECO:0000313" key="1">
    <source>
        <dbReference type="EMBL" id="KAH3708866.1"/>
    </source>
</evidence>
<evidence type="ECO:0000313" key="2">
    <source>
        <dbReference type="Proteomes" id="UP000828390"/>
    </source>
</evidence>
<reference evidence="1" key="2">
    <citation type="submission" date="2020-11" db="EMBL/GenBank/DDBJ databases">
        <authorList>
            <person name="McCartney M.A."/>
            <person name="Auch B."/>
            <person name="Kono T."/>
            <person name="Mallez S."/>
            <person name="Becker A."/>
            <person name="Gohl D.M."/>
            <person name="Silverstein K.A.T."/>
            <person name="Koren S."/>
            <person name="Bechman K.B."/>
            <person name="Herman A."/>
            <person name="Abrahante J.E."/>
            <person name="Garbe J."/>
        </authorList>
    </citation>
    <scope>NUCLEOTIDE SEQUENCE</scope>
    <source>
        <strain evidence="1">Duluth1</strain>
        <tissue evidence="1">Whole animal</tissue>
    </source>
</reference>
<dbReference type="Proteomes" id="UP000828390">
    <property type="component" value="Unassembled WGS sequence"/>
</dbReference>
<dbReference type="PANTHER" id="PTHR16897">
    <property type="entry name" value="OS10G0105400 PROTEIN"/>
    <property type="match status" value="1"/>
</dbReference>
<organism evidence="1 2">
    <name type="scientific">Dreissena polymorpha</name>
    <name type="common">Zebra mussel</name>
    <name type="synonym">Mytilus polymorpha</name>
    <dbReference type="NCBI Taxonomy" id="45954"/>
    <lineage>
        <taxon>Eukaryota</taxon>
        <taxon>Metazoa</taxon>
        <taxon>Spiralia</taxon>
        <taxon>Lophotrochozoa</taxon>
        <taxon>Mollusca</taxon>
        <taxon>Bivalvia</taxon>
        <taxon>Autobranchia</taxon>
        <taxon>Heteroconchia</taxon>
        <taxon>Euheterodonta</taxon>
        <taxon>Imparidentia</taxon>
        <taxon>Neoheterodontei</taxon>
        <taxon>Myida</taxon>
        <taxon>Dreissenoidea</taxon>
        <taxon>Dreissenidae</taxon>
        <taxon>Dreissena</taxon>
    </lineage>
</organism>
<reference evidence="1" key="1">
    <citation type="journal article" date="2019" name="bioRxiv">
        <title>The Genome of the Zebra Mussel, Dreissena polymorpha: A Resource for Invasive Species Research.</title>
        <authorList>
            <person name="McCartney M.A."/>
            <person name="Auch B."/>
            <person name="Kono T."/>
            <person name="Mallez S."/>
            <person name="Zhang Y."/>
            <person name="Obille A."/>
            <person name="Becker A."/>
            <person name="Abrahante J.E."/>
            <person name="Garbe J."/>
            <person name="Badalamenti J.P."/>
            <person name="Herman A."/>
            <person name="Mangelson H."/>
            <person name="Liachko I."/>
            <person name="Sullivan S."/>
            <person name="Sone E.D."/>
            <person name="Koren S."/>
            <person name="Silverstein K.A.T."/>
            <person name="Beckman K.B."/>
            <person name="Gohl D.M."/>
        </authorList>
    </citation>
    <scope>NUCLEOTIDE SEQUENCE</scope>
    <source>
        <strain evidence="1">Duluth1</strain>
        <tissue evidence="1">Whole animal</tissue>
    </source>
</reference>
<name>A0A9D3Z0Z1_DREPO</name>
<dbReference type="EMBL" id="JAIWYP010000014">
    <property type="protein sequence ID" value="KAH3708866.1"/>
    <property type="molecule type" value="Genomic_DNA"/>
</dbReference>
<proteinExistence type="predicted"/>
<sequence length="526" mass="57923">MSWHGFQDHYSGIKYYMVAISNVKEYNSTNISFTNVGLLTDYTFTNLNLKHGDSYSGIVKAVDAAGHESITVFSPAQLIDDSPPKGFICDSTQQLAIDIFYQVNNDDPSVVVNATFIKDNVYYISGSVRSLQYDLFPVLTIDRSSVPLPFEKQHNGAFQYNYTFISQVTGVQSIEIAFGATVKDEMLQNLKVEECTMLSENNSSALSMKQIGPYSVAVSVLIMDAESGIRTVSLGAGTTKGGFQIKRLHQIHNQNNVGVIFAPFAHGTSVYLTAIAENHAGLKTVFHSDPAIIIDHTAPILTDINVAVAVDRNNSVSLHGTWKVKDDESGVQFCKFSVGSTTLTDDIQAEKDSDTLQSFHFDRKYLHHGDKVYVTVTCVNKVELATIVLSNPVTIYLDPPSSAHAFVNFMPVSQESTSMSDSLFGEPVWQSNSNILHMEWDNFEDRSQITSYRYRILSNGEIVVDWMDSGLKNTISNFHLNLMSGQTYNAEVKALNGGDLNSSSIQSSLVLVSEPPALSGLVFVTE</sequence>
<accession>A0A9D3Z0Z1</accession>
<comment type="caution">
    <text evidence="1">The sequence shown here is derived from an EMBL/GenBank/DDBJ whole genome shotgun (WGS) entry which is preliminary data.</text>
</comment>
<dbReference type="AlphaFoldDB" id="A0A9D3Z0Z1"/>
<keyword evidence="2" id="KW-1185">Reference proteome</keyword>